<feature type="non-terminal residue" evidence="1">
    <location>
        <position position="174"/>
    </location>
</feature>
<evidence type="ECO:0000313" key="1">
    <source>
        <dbReference type="EMBL" id="KAI4572087.1"/>
    </source>
</evidence>
<keyword evidence="2" id="KW-1185">Reference proteome</keyword>
<protein>
    <submittedName>
        <fullName evidence="1">Uncharacterized protein</fullName>
    </submittedName>
</protein>
<proteinExistence type="predicted"/>
<name>A0ACB9UKN4_9CETA</name>
<sequence length="174" mass="18122">MSVCLCSSSPTVPSSLLPPPTSDFLLYLVGHYATSHPPWTVVSSSVACIMGGLRPSDRLLSLLLTVGGELGASAASGLSTGQGRELECNCSSLSPGVLAGIVLGDLMLTLLIALAVYSLGRLVPRGRGAAEGAPGPEDRCLQRPQYTEAILQMSPKQGSQQPDVWIQSFLMPAQ</sequence>
<gene>
    <name evidence="1" type="ORF">MJG53_020958</name>
</gene>
<organism evidence="1 2">
    <name type="scientific">Ovis ammon polii x Ovis aries</name>
    <dbReference type="NCBI Taxonomy" id="2918886"/>
    <lineage>
        <taxon>Eukaryota</taxon>
        <taxon>Metazoa</taxon>
        <taxon>Chordata</taxon>
        <taxon>Craniata</taxon>
        <taxon>Vertebrata</taxon>
        <taxon>Euteleostomi</taxon>
        <taxon>Mammalia</taxon>
        <taxon>Eutheria</taxon>
        <taxon>Laurasiatheria</taxon>
        <taxon>Artiodactyla</taxon>
        <taxon>Ruminantia</taxon>
        <taxon>Pecora</taxon>
        <taxon>Bovidae</taxon>
        <taxon>Caprinae</taxon>
        <taxon>Ovis</taxon>
    </lineage>
</organism>
<dbReference type="EMBL" id="CM043041">
    <property type="protein sequence ID" value="KAI4572087.1"/>
    <property type="molecule type" value="Genomic_DNA"/>
</dbReference>
<accession>A0ACB9UKN4</accession>
<evidence type="ECO:0000313" key="2">
    <source>
        <dbReference type="Proteomes" id="UP001057279"/>
    </source>
</evidence>
<dbReference type="Proteomes" id="UP001057279">
    <property type="component" value="Linkage Group LG16"/>
</dbReference>
<comment type="caution">
    <text evidence="1">The sequence shown here is derived from an EMBL/GenBank/DDBJ whole genome shotgun (WGS) entry which is preliminary data.</text>
</comment>
<reference evidence="1" key="1">
    <citation type="submission" date="2022-03" db="EMBL/GenBank/DDBJ databases">
        <title>Genomic analyses of argali, domestic sheep and their hybrids provide insights into chromosomal evolution, heterosis and genetic basis of agronomic traits.</title>
        <authorList>
            <person name="Li M."/>
        </authorList>
    </citation>
    <scope>NUCLEOTIDE SEQUENCE</scope>
    <source>
        <strain evidence="1">F1 hybrid</strain>
    </source>
</reference>